<dbReference type="HOGENOM" id="CLU_3070124_0_0_1"/>
<reference evidence="1" key="1">
    <citation type="submission" date="2011-04" db="EMBL/GenBank/DDBJ databases">
        <title>Evolution of plant cell wall degrading machinery underlies the functional diversity of forest fungi.</title>
        <authorList>
            <consortium name="US DOE Joint Genome Institute (JGI-PGF)"/>
            <person name="Eastwood D.C."/>
            <person name="Floudas D."/>
            <person name="Binder M."/>
            <person name="Majcherczyk A."/>
            <person name="Schneider P."/>
            <person name="Aerts A."/>
            <person name="Asiegbu F.O."/>
            <person name="Baker S.E."/>
            <person name="Barry K."/>
            <person name="Bendiksby M."/>
            <person name="Blumentritt M."/>
            <person name="Coutinho P.M."/>
            <person name="Cullen D."/>
            <person name="Cullen D."/>
            <person name="Gathman A."/>
            <person name="Goodell B."/>
            <person name="Henrissat B."/>
            <person name="Ihrmark K."/>
            <person name="Kauserud H."/>
            <person name="Kohler A."/>
            <person name="LaButti K."/>
            <person name="Lapidus A."/>
            <person name="Lavin J.L."/>
            <person name="Lee Y.-H."/>
            <person name="Lindquist E."/>
            <person name="Lilly W."/>
            <person name="Lucas S."/>
            <person name="Morin E."/>
            <person name="Murat C."/>
            <person name="Oguiza J.A."/>
            <person name="Park J."/>
            <person name="Pisabarro A.G."/>
            <person name="Riley R."/>
            <person name="Rosling A."/>
            <person name="Salamov A."/>
            <person name="Schmidt O."/>
            <person name="Schmutz J."/>
            <person name="Skrede I."/>
            <person name="Stenlid J."/>
            <person name="Wiebenga A."/>
            <person name="Xie X."/>
            <person name="Kues U."/>
            <person name="Hibbett D.S."/>
            <person name="Hoffmeister D."/>
            <person name="Hogberg N."/>
            <person name="Martin F."/>
            <person name="Grigoriev I.V."/>
            <person name="Watkinson S.C."/>
        </authorList>
    </citation>
    <scope>NUCLEOTIDE SEQUENCE</scope>
    <source>
        <strain evidence="1">S7.9</strain>
    </source>
</reference>
<accession>F8NHK5</accession>
<gene>
    <name evidence="1" type="ORF">SERLADRAFT_456570</name>
</gene>
<protein>
    <submittedName>
        <fullName evidence="1">Uncharacterized protein</fullName>
    </submittedName>
</protein>
<sequence length="53" mass="5494">MSTTTTAQTQVHAQHVPVDVARMPASGSTNILLESDLAAVEQLCQPLICGGDS</sequence>
<organism>
    <name type="scientific">Serpula lacrymans var. lacrymans (strain S7.9)</name>
    <name type="common">Dry rot fungus</name>
    <dbReference type="NCBI Taxonomy" id="578457"/>
    <lineage>
        <taxon>Eukaryota</taxon>
        <taxon>Fungi</taxon>
        <taxon>Dikarya</taxon>
        <taxon>Basidiomycota</taxon>
        <taxon>Agaricomycotina</taxon>
        <taxon>Agaricomycetes</taxon>
        <taxon>Agaricomycetidae</taxon>
        <taxon>Boletales</taxon>
        <taxon>Coniophorineae</taxon>
        <taxon>Serpulaceae</taxon>
        <taxon>Serpula</taxon>
    </lineage>
</organism>
<evidence type="ECO:0000313" key="1">
    <source>
        <dbReference type="EMBL" id="EGO29176.1"/>
    </source>
</evidence>
<dbReference type="GeneID" id="18817363"/>
<dbReference type="RefSeq" id="XP_007313418.1">
    <property type="nucleotide sequence ID" value="XM_007313356.1"/>
</dbReference>
<name>F8NHK5_SERL9</name>
<proteinExistence type="predicted"/>
<dbReference type="KEGG" id="sla:SERLADRAFT_456570"/>
<dbReference type="AlphaFoldDB" id="F8NHK5"/>
<dbReference type="EMBL" id="GL945429">
    <property type="protein sequence ID" value="EGO29176.1"/>
    <property type="molecule type" value="Genomic_DNA"/>
</dbReference>
<dbReference type="Proteomes" id="UP000008064">
    <property type="component" value="Unassembled WGS sequence"/>
</dbReference>